<feature type="transmembrane region" description="Helical" evidence="1">
    <location>
        <begin position="63"/>
        <end position="90"/>
    </location>
</feature>
<keyword evidence="1" id="KW-0472">Membrane</keyword>
<keyword evidence="1" id="KW-0812">Transmembrane</keyword>
<accession>A0ABW8YBW7</accession>
<proteinExistence type="predicted"/>
<dbReference type="EMBL" id="JBELQB010000003">
    <property type="protein sequence ID" value="MFL9836791.1"/>
    <property type="molecule type" value="Genomic_DNA"/>
</dbReference>
<evidence type="ECO:0000313" key="3">
    <source>
        <dbReference type="Proteomes" id="UP001629059"/>
    </source>
</evidence>
<evidence type="ECO:0000313" key="2">
    <source>
        <dbReference type="EMBL" id="MFL9836791.1"/>
    </source>
</evidence>
<comment type="caution">
    <text evidence="2">The sequence shown here is derived from an EMBL/GenBank/DDBJ whole genome shotgun (WGS) entry which is preliminary data.</text>
</comment>
<feature type="transmembrane region" description="Helical" evidence="1">
    <location>
        <begin position="102"/>
        <end position="123"/>
    </location>
</feature>
<sequence length="125" mass="13733">METVNINQESEVVKYICNICKKTAAITFTIAVPLFVISAISIHEPTISLIQNNKTFYTDDTSLSLVVVSFIFIAITTLINGLILFIALIIAISSKGHSKKVLLAMAYMLINIPIAVAYETLIIKL</sequence>
<evidence type="ECO:0008006" key="4">
    <source>
        <dbReference type="Google" id="ProtNLM"/>
    </source>
</evidence>
<name>A0ABW8YBW7_9FLAO</name>
<organism evidence="2 3">
    <name type="scientific">Flavobacterium rhizophilum</name>
    <dbReference type="NCBI Taxonomy" id="3163296"/>
    <lineage>
        <taxon>Bacteria</taxon>
        <taxon>Pseudomonadati</taxon>
        <taxon>Bacteroidota</taxon>
        <taxon>Flavobacteriia</taxon>
        <taxon>Flavobacteriales</taxon>
        <taxon>Flavobacteriaceae</taxon>
        <taxon>Flavobacterium</taxon>
    </lineage>
</organism>
<dbReference type="RefSeq" id="WP_408073827.1">
    <property type="nucleotide sequence ID" value="NZ_JBELQB010000003.1"/>
</dbReference>
<dbReference type="Proteomes" id="UP001629059">
    <property type="component" value="Unassembled WGS sequence"/>
</dbReference>
<keyword evidence="3" id="KW-1185">Reference proteome</keyword>
<protein>
    <recommendedName>
        <fullName evidence="4">Yip1 domain-containing protein</fullName>
    </recommendedName>
</protein>
<reference evidence="2 3" key="1">
    <citation type="submission" date="2024-06" db="EMBL/GenBank/DDBJ databases">
        <authorList>
            <person name="Kaempfer P."/>
            <person name="Viver T."/>
        </authorList>
    </citation>
    <scope>NUCLEOTIDE SEQUENCE [LARGE SCALE GENOMIC DNA]</scope>
    <source>
        <strain evidence="2 3">ST-75</strain>
    </source>
</reference>
<keyword evidence="1" id="KW-1133">Transmembrane helix</keyword>
<feature type="transmembrane region" description="Helical" evidence="1">
    <location>
        <begin position="24"/>
        <end position="43"/>
    </location>
</feature>
<evidence type="ECO:0000256" key="1">
    <source>
        <dbReference type="SAM" id="Phobius"/>
    </source>
</evidence>
<gene>
    <name evidence="2" type="ORF">ABS768_04730</name>
</gene>